<dbReference type="InterPro" id="IPR050828">
    <property type="entry name" value="C-type_lectin/matrix_domain"/>
</dbReference>
<dbReference type="SMART" id="SM00181">
    <property type="entry name" value="EGF"/>
    <property type="match status" value="1"/>
</dbReference>
<dbReference type="SMART" id="SM00034">
    <property type="entry name" value="CLECT"/>
    <property type="match status" value="1"/>
</dbReference>
<accession>A0A914X0B5</accession>
<keyword evidence="1" id="KW-0245">EGF-like domain</keyword>
<dbReference type="Pfam" id="PF00008">
    <property type="entry name" value="EGF"/>
    <property type="match status" value="1"/>
</dbReference>
<evidence type="ECO:0000256" key="2">
    <source>
        <dbReference type="SAM" id="SignalP"/>
    </source>
</evidence>
<evidence type="ECO:0000313" key="6">
    <source>
        <dbReference type="WBParaSite" id="PSAMB.scaffold5821size10820.g27425.t1"/>
    </source>
</evidence>
<evidence type="ECO:0000259" key="4">
    <source>
        <dbReference type="PROSITE" id="PS50041"/>
    </source>
</evidence>
<dbReference type="PROSITE" id="PS50041">
    <property type="entry name" value="C_TYPE_LECTIN_2"/>
    <property type="match status" value="1"/>
</dbReference>
<feature type="chain" id="PRO_5037034746" evidence="2">
    <location>
        <begin position="26"/>
        <end position="816"/>
    </location>
</feature>
<evidence type="ECO:0000259" key="3">
    <source>
        <dbReference type="PROSITE" id="PS50026"/>
    </source>
</evidence>
<keyword evidence="2" id="KW-0732">Signal</keyword>
<dbReference type="Pfam" id="PF00059">
    <property type="entry name" value="Lectin_C"/>
    <property type="match status" value="1"/>
</dbReference>
<dbReference type="InterPro" id="IPR001304">
    <property type="entry name" value="C-type_lectin-like"/>
</dbReference>
<sequence length="816" mass="90709">MLRIFSTTILCVFLLVTLSCRSSNAFVAFSASIWPTEKLHYGETLQLIIEVEAGEYMQNTELSVYVPVDLDFTCQVKSRTCKLGDQCAYRTTTVESTSLLQVDRMAFDDHETLNAAKLTLVDADVWQIGHSFNATLNFMNMSSNTPKEEDFVVAMVKFWNKHLPRATVRDEEATQKKILRWYRLIPVWLDVLVNGERTSPHSHVEVYLQAPLNLTISMKIDERALPVQLSIEYPHRNLSTTSCAGLSITGQDMDCSVIKTKQILTKLVNSHVTTISGDLTGITATPYSDRVVLTVGKETASFMQCHPVCSLNLSLQLGLLTDFLNPGDYLSPIIMANYGENYSISEVADTATMVLLGPDLTISVLGQPSSNLQAGDEVDVTVDIRHSQWSTEPLTVMALRVEVSDAIGVELLNSDCQISHNRQAPESCSMNITRELNLGQMDLSDTYEIHFKLLLNDELLIGTKFSIQVIAEYTSATPTETAGCMPQPCQHGGICVSTANKPKCLCSKDFAGDDCSKRVCKEGWTSTALDTCYYFPEKMLPFDEAKQECDALKSTMVSLDSVQEIEAFNGYMRANYARYNDVWLGLQATSDGKWSWPQGALLLSNQTRWANGQSVGVGQCVVASANVDWQWKVVSCSQPAFFACSDRGKDGLDLLYRPGEIVTRHNSLMLQAKRLLFSSVDLGLTDRLGVHQPLPLSMTMELPFGSLQNISIMIEFASDQVNQLPIRFVNSLLSFDPAVQLSRPDLISIDRKTFASPQLLDTDLNIINGYDNKVIIQLRRKRSLTTEDHQMRLTRIVGDITNPKSAGVSNAKFGIQ</sequence>
<evidence type="ECO:0000256" key="1">
    <source>
        <dbReference type="PROSITE-ProRule" id="PRU00076"/>
    </source>
</evidence>
<feature type="signal peptide" evidence="2">
    <location>
        <begin position="1"/>
        <end position="25"/>
    </location>
</feature>
<proteinExistence type="predicted"/>
<feature type="domain" description="C-type lectin" evidence="4">
    <location>
        <begin position="532"/>
        <end position="645"/>
    </location>
</feature>
<dbReference type="InterPro" id="IPR016187">
    <property type="entry name" value="CTDL_fold"/>
</dbReference>
<dbReference type="PROSITE" id="PS50026">
    <property type="entry name" value="EGF_3"/>
    <property type="match status" value="1"/>
</dbReference>
<dbReference type="SUPFAM" id="SSF56436">
    <property type="entry name" value="C-type lectin-like"/>
    <property type="match status" value="1"/>
</dbReference>
<dbReference type="PROSITE" id="PS00022">
    <property type="entry name" value="EGF_1"/>
    <property type="match status" value="1"/>
</dbReference>
<dbReference type="CDD" id="cd00054">
    <property type="entry name" value="EGF_CA"/>
    <property type="match status" value="1"/>
</dbReference>
<comment type="caution">
    <text evidence="1">Lacks conserved residue(s) required for the propagation of feature annotation.</text>
</comment>
<dbReference type="InterPro" id="IPR016186">
    <property type="entry name" value="C-type_lectin-like/link_sf"/>
</dbReference>
<dbReference type="WBParaSite" id="PSAMB.scaffold5821size10820.g27425.t1">
    <property type="protein sequence ID" value="PSAMB.scaffold5821size10820.g27425.t1"/>
    <property type="gene ID" value="PSAMB.scaffold5821size10820.g27425"/>
</dbReference>
<dbReference type="InterPro" id="IPR000742">
    <property type="entry name" value="EGF"/>
</dbReference>
<dbReference type="Proteomes" id="UP000887566">
    <property type="component" value="Unplaced"/>
</dbReference>
<protein>
    <submittedName>
        <fullName evidence="6">Uncharacterized protein</fullName>
    </submittedName>
</protein>
<dbReference type="PANTHER" id="PTHR45710:SF26">
    <property type="entry name" value="RH26557P"/>
    <property type="match status" value="1"/>
</dbReference>
<dbReference type="Gene3D" id="2.10.25.10">
    <property type="entry name" value="Laminin"/>
    <property type="match status" value="1"/>
</dbReference>
<dbReference type="AlphaFoldDB" id="A0A914X0B5"/>
<organism evidence="5 6">
    <name type="scientific">Plectus sambesii</name>
    <dbReference type="NCBI Taxonomy" id="2011161"/>
    <lineage>
        <taxon>Eukaryota</taxon>
        <taxon>Metazoa</taxon>
        <taxon>Ecdysozoa</taxon>
        <taxon>Nematoda</taxon>
        <taxon>Chromadorea</taxon>
        <taxon>Plectida</taxon>
        <taxon>Plectina</taxon>
        <taxon>Plectoidea</taxon>
        <taxon>Plectidae</taxon>
        <taxon>Plectus</taxon>
    </lineage>
</organism>
<feature type="domain" description="EGF-like" evidence="3">
    <location>
        <begin position="480"/>
        <end position="516"/>
    </location>
</feature>
<feature type="disulfide bond" evidence="1">
    <location>
        <begin position="506"/>
        <end position="515"/>
    </location>
</feature>
<reference evidence="6" key="1">
    <citation type="submission" date="2022-11" db="UniProtKB">
        <authorList>
            <consortium name="WormBaseParasite"/>
        </authorList>
    </citation>
    <scope>IDENTIFICATION</scope>
</reference>
<dbReference type="CDD" id="cd00037">
    <property type="entry name" value="CLECT"/>
    <property type="match status" value="1"/>
</dbReference>
<dbReference type="PANTHER" id="PTHR45710">
    <property type="entry name" value="C-TYPE LECTIN DOMAIN-CONTAINING PROTEIN 180"/>
    <property type="match status" value="1"/>
</dbReference>
<keyword evidence="1" id="KW-1015">Disulfide bond</keyword>
<keyword evidence="5" id="KW-1185">Reference proteome</keyword>
<dbReference type="SUPFAM" id="SSF57196">
    <property type="entry name" value="EGF/Laminin"/>
    <property type="match status" value="1"/>
</dbReference>
<name>A0A914X0B5_9BILA</name>
<evidence type="ECO:0000313" key="5">
    <source>
        <dbReference type="Proteomes" id="UP000887566"/>
    </source>
</evidence>
<dbReference type="Gene3D" id="3.10.100.10">
    <property type="entry name" value="Mannose-Binding Protein A, subunit A"/>
    <property type="match status" value="1"/>
</dbReference>
<dbReference type="PROSITE" id="PS51257">
    <property type="entry name" value="PROKAR_LIPOPROTEIN"/>
    <property type="match status" value="1"/>
</dbReference>